<organism evidence="3 4">
    <name type="scientific">Papiliotrema laurentii</name>
    <name type="common">Cryptococcus laurentii</name>
    <dbReference type="NCBI Taxonomy" id="5418"/>
    <lineage>
        <taxon>Eukaryota</taxon>
        <taxon>Fungi</taxon>
        <taxon>Dikarya</taxon>
        <taxon>Basidiomycota</taxon>
        <taxon>Agaricomycotina</taxon>
        <taxon>Tremellomycetes</taxon>
        <taxon>Tremellales</taxon>
        <taxon>Rhynchogastremaceae</taxon>
        <taxon>Papiliotrema</taxon>
    </lineage>
</organism>
<comment type="caution">
    <text evidence="3">The sequence shown here is derived from an EMBL/GenBank/DDBJ whole genome shotgun (WGS) entry which is preliminary data.</text>
</comment>
<evidence type="ECO:0000313" key="3">
    <source>
        <dbReference type="EMBL" id="KAK1926237.1"/>
    </source>
</evidence>
<proteinExistence type="predicted"/>
<feature type="compositionally biased region" description="Polar residues" evidence="1">
    <location>
        <begin position="453"/>
        <end position="470"/>
    </location>
</feature>
<dbReference type="InterPro" id="IPR036420">
    <property type="entry name" value="BRCT_dom_sf"/>
</dbReference>
<dbReference type="SUPFAM" id="SSF52113">
    <property type="entry name" value="BRCT domain"/>
    <property type="match status" value="1"/>
</dbReference>
<dbReference type="Pfam" id="PF00533">
    <property type="entry name" value="BRCT"/>
    <property type="match status" value="1"/>
</dbReference>
<feature type="compositionally biased region" description="Polar residues" evidence="1">
    <location>
        <begin position="598"/>
        <end position="622"/>
    </location>
</feature>
<dbReference type="AlphaFoldDB" id="A0AAD9FU19"/>
<feature type="compositionally biased region" description="Polar residues" evidence="1">
    <location>
        <begin position="277"/>
        <end position="286"/>
    </location>
</feature>
<evidence type="ECO:0000256" key="1">
    <source>
        <dbReference type="SAM" id="MobiDB-lite"/>
    </source>
</evidence>
<feature type="compositionally biased region" description="Low complexity" evidence="1">
    <location>
        <begin position="585"/>
        <end position="595"/>
    </location>
</feature>
<sequence length="821" mass="88407">MTLARPRKPLKVYQDAPETTLHPPSGILTRSASKSSIPLAARTRSMTRLSSAASANTSRTKLGRIDKLTGKLADKENSANTRQTAGKRSFGDKMLNLQTTAQAQSDRGTDGLKRKAALEAGNGNKRFKREGDDTLRSLPVNQSIPVCPTTPVKTRVELGKVQPTPARLILGAKQGNLEGDEEEEEDETSPGVTSRFIARPPTPPRPHMSFRAAPKTQSPPRDTMDIDSPERPQASTTPPITPTRSIHHATSDTPLAPPVTPRSTAITPKRVLGSISRFRTGTTSVRKPTLTPLKSPEVSKPMLASLLGASREDSPVTDSVDTVPLGRLVEEHLSTQSSLNEMKSFAELPKQSALQPVEEYSSTQKDEPIAEVKQTPVEADQPMAMPGVPHINTSSEAPLMPPPSRIPRTQAGPTTRPRGVAVQPSDRPMRSSIPVRSRSAYPTNGLGRGLPSTAPTNPTGPSSASTTDSGAPTRRKPSYPSSLGSGPLPRPRDRMVSGPTLYAQQDGTLGTKKEEPHGRKPGSPRSVSEPTQRPRPSLSASTSRREGLSLETSKSLAGLADALKTLRMRKPDEPRTGESSKDMPSRPSQQSSLPSVEVPSSTMLPPTITVSAPMVSTSSRLSSIHRPRNSVLPAPSSGDESMSSDDGEQAGDKSLAAILSSTCGEGCLKGVVAFVDVKTADGDDASMIFSDMLRSLGAKVLSRLTENVTHIIYKSGKPTTLAWYRKQDEDERPHIVGISWVTRSKEKGERLDEQPFAVKVADEDIFQKRRKSMEPKALMQSALPINTALSIASVRRQSMMYAPKISSPLKKTFRGLGEDYD</sequence>
<protein>
    <recommendedName>
        <fullName evidence="2">BRCT domain-containing protein</fullName>
    </recommendedName>
</protein>
<name>A0AAD9FU19_PAPLA</name>
<dbReference type="EMBL" id="JAODAN010000002">
    <property type="protein sequence ID" value="KAK1926237.1"/>
    <property type="molecule type" value="Genomic_DNA"/>
</dbReference>
<dbReference type="Gene3D" id="3.40.50.10190">
    <property type="entry name" value="BRCT domain"/>
    <property type="match status" value="1"/>
</dbReference>
<evidence type="ECO:0000313" key="4">
    <source>
        <dbReference type="Proteomes" id="UP001182556"/>
    </source>
</evidence>
<feature type="compositionally biased region" description="Low complexity" evidence="1">
    <location>
        <begin position="478"/>
        <end position="487"/>
    </location>
</feature>
<dbReference type="Proteomes" id="UP001182556">
    <property type="component" value="Unassembled WGS sequence"/>
</dbReference>
<feature type="region of interest" description="Disordered" evidence="1">
    <location>
        <begin position="74"/>
        <end position="93"/>
    </location>
</feature>
<feature type="compositionally biased region" description="Basic and acidic residues" evidence="1">
    <location>
        <begin position="569"/>
        <end position="584"/>
    </location>
</feature>
<keyword evidence="4" id="KW-1185">Reference proteome</keyword>
<feature type="compositionally biased region" description="Acidic residues" evidence="1">
    <location>
        <begin position="178"/>
        <end position="188"/>
    </location>
</feature>
<accession>A0AAD9FU19</accession>
<reference evidence="3" key="1">
    <citation type="submission" date="2023-02" db="EMBL/GenBank/DDBJ databases">
        <title>Identification and recombinant expression of a fungal hydrolase from Papiliotrema laurentii that hydrolyzes apple cutin and clears colloidal polyester polyurethane.</title>
        <authorList>
            <consortium name="DOE Joint Genome Institute"/>
            <person name="Roman V.A."/>
            <person name="Bojanowski C."/>
            <person name="Crable B.R."/>
            <person name="Wagner D.N."/>
            <person name="Hung C.S."/>
            <person name="Nadeau L.J."/>
            <person name="Schratz L."/>
            <person name="Haridas S."/>
            <person name="Pangilinan J."/>
            <person name="Lipzen A."/>
            <person name="Na H."/>
            <person name="Yan M."/>
            <person name="Ng V."/>
            <person name="Grigoriev I.V."/>
            <person name="Spatafora J.W."/>
            <person name="Barlow D."/>
            <person name="Biffinger J."/>
            <person name="Kelley-Loughnane N."/>
            <person name="Varaljay V.A."/>
            <person name="Crookes-Goodson W.J."/>
        </authorList>
    </citation>
    <scope>NUCLEOTIDE SEQUENCE</scope>
    <source>
        <strain evidence="3">5307AH</strain>
    </source>
</reference>
<dbReference type="CDD" id="cd17716">
    <property type="entry name" value="BRCT_microcephalin_rpt1"/>
    <property type="match status" value="1"/>
</dbReference>
<gene>
    <name evidence="3" type="ORF">DB88DRAFT_481192</name>
</gene>
<feature type="compositionally biased region" description="Polar residues" evidence="1">
    <location>
        <begin position="44"/>
        <end position="60"/>
    </location>
</feature>
<evidence type="ECO:0000259" key="2">
    <source>
        <dbReference type="PROSITE" id="PS50172"/>
    </source>
</evidence>
<feature type="domain" description="BRCT" evidence="2">
    <location>
        <begin position="668"/>
        <end position="758"/>
    </location>
</feature>
<feature type="compositionally biased region" description="Basic residues" evidence="1">
    <location>
        <begin position="1"/>
        <end position="10"/>
    </location>
</feature>
<feature type="region of interest" description="Disordered" evidence="1">
    <location>
        <begin position="350"/>
        <end position="651"/>
    </location>
</feature>
<dbReference type="PROSITE" id="PS50172">
    <property type="entry name" value="BRCT"/>
    <property type="match status" value="1"/>
</dbReference>
<feature type="region of interest" description="Disordered" evidence="1">
    <location>
        <begin position="1"/>
        <end position="62"/>
    </location>
</feature>
<dbReference type="InterPro" id="IPR001357">
    <property type="entry name" value="BRCT_dom"/>
</dbReference>
<feature type="region of interest" description="Disordered" evidence="1">
    <location>
        <begin position="171"/>
        <end position="297"/>
    </location>
</feature>